<sequence>MSQATKGGFAYLKHAKQTGPTEIVGPPEVQPEPAEIVAPGPPAREGRIHPVAADWTPEPVRTAAKQVAKPPREKFTTAIDADIRDAVAVELAKLRRTGLKQTPADLINDLLRKWLLERGASI</sequence>
<evidence type="ECO:0000313" key="3">
    <source>
        <dbReference type="Proteomes" id="UP000292958"/>
    </source>
</evidence>
<accession>A0A4Q7Y1A9</accession>
<comment type="caution">
    <text evidence="2">The sequence shown here is derived from an EMBL/GenBank/DDBJ whole genome shotgun (WGS) entry which is preliminary data.</text>
</comment>
<dbReference type="EMBL" id="SHKW01000007">
    <property type="protein sequence ID" value="RZU29811.1"/>
    <property type="molecule type" value="Genomic_DNA"/>
</dbReference>
<dbReference type="AlphaFoldDB" id="A0A4Q7Y1A9"/>
<dbReference type="RefSeq" id="WP_130425172.1">
    <property type="nucleotide sequence ID" value="NZ_SHKW01000007.1"/>
</dbReference>
<gene>
    <name evidence="2" type="ORF">BDD14_6444</name>
</gene>
<keyword evidence="3" id="KW-1185">Reference proteome</keyword>
<proteinExistence type="predicted"/>
<name>A0A4Q7Y1A9_9BACT</name>
<evidence type="ECO:0000256" key="1">
    <source>
        <dbReference type="SAM" id="MobiDB-lite"/>
    </source>
</evidence>
<dbReference type="Proteomes" id="UP000292958">
    <property type="component" value="Unassembled WGS sequence"/>
</dbReference>
<feature type="region of interest" description="Disordered" evidence="1">
    <location>
        <begin position="1"/>
        <end position="56"/>
    </location>
</feature>
<protein>
    <submittedName>
        <fullName evidence="2">Uncharacterized protein</fullName>
    </submittedName>
</protein>
<evidence type="ECO:0000313" key="2">
    <source>
        <dbReference type="EMBL" id="RZU29811.1"/>
    </source>
</evidence>
<reference evidence="2 3" key="1">
    <citation type="submission" date="2019-02" db="EMBL/GenBank/DDBJ databases">
        <title>Genomic Encyclopedia of Archaeal and Bacterial Type Strains, Phase II (KMG-II): from individual species to whole genera.</title>
        <authorList>
            <person name="Goeker M."/>
        </authorList>
    </citation>
    <scope>NUCLEOTIDE SEQUENCE [LARGE SCALE GENOMIC DNA]</scope>
    <source>
        <strain evidence="2 3">DSM 18101</strain>
    </source>
</reference>
<organism evidence="2 3">
    <name type="scientific">Edaphobacter modestus</name>
    <dbReference type="NCBI Taxonomy" id="388466"/>
    <lineage>
        <taxon>Bacteria</taxon>
        <taxon>Pseudomonadati</taxon>
        <taxon>Acidobacteriota</taxon>
        <taxon>Terriglobia</taxon>
        <taxon>Terriglobales</taxon>
        <taxon>Acidobacteriaceae</taxon>
        <taxon>Edaphobacter</taxon>
    </lineage>
</organism>